<dbReference type="EMBL" id="LXQA011323667">
    <property type="protein sequence ID" value="MCI93236.1"/>
    <property type="molecule type" value="Genomic_DNA"/>
</dbReference>
<dbReference type="Proteomes" id="UP000265520">
    <property type="component" value="Unassembled WGS sequence"/>
</dbReference>
<evidence type="ECO:0000313" key="1">
    <source>
        <dbReference type="EMBL" id="MCI93236.1"/>
    </source>
</evidence>
<organism evidence="1 2">
    <name type="scientific">Trifolium medium</name>
    <dbReference type="NCBI Taxonomy" id="97028"/>
    <lineage>
        <taxon>Eukaryota</taxon>
        <taxon>Viridiplantae</taxon>
        <taxon>Streptophyta</taxon>
        <taxon>Embryophyta</taxon>
        <taxon>Tracheophyta</taxon>
        <taxon>Spermatophyta</taxon>
        <taxon>Magnoliopsida</taxon>
        <taxon>eudicotyledons</taxon>
        <taxon>Gunneridae</taxon>
        <taxon>Pentapetalae</taxon>
        <taxon>rosids</taxon>
        <taxon>fabids</taxon>
        <taxon>Fabales</taxon>
        <taxon>Fabaceae</taxon>
        <taxon>Papilionoideae</taxon>
        <taxon>50 kb inversion clade</taxon>
        <taxon>NPAAA clade</taxon>
        <taxon>Hologalegina</taxon>
        <taxon>IRL clade</taxon>
        <taxon>Trifolieae</taxon>
        <taxon>Trifolium</taxon>
    </lineage>
</organism>
<keyword evidence="2" id="KW-1185">Reference proteome</keyword>
<feature type="non-terminal residue" evidence="1">
    <location>
        <position position="50"/>
    </location>
</feature>
<accession>A0A392VYG7</accession>
<protein>
    <submittedName>
        <fullName evidence="1">Uncharacterized protein</fullName>
    </submittedName>
</protein>
<comment type="caution">
    <text evidence="1">The sequence shown here is derived from an EMBL/GenBank/DDBJ whole genome shotgun (WGS) entry which is preliminary data.</text>
</comment>
<proteinExistence type="predicted"/>
<evidence type="ECO:0000313" key="2">
    <source>
        <dbReference type="Proteomes" id="UP000265520"/>
    </source>
</evidence>
<dbReference type="AlphaFoldDB" id="A0A392VYG7"/>
<sequence>MPEDRCLEVSKGHPIAQLLECYLIHRDGTLTPHGANPSPIAGDADLPVFG</sequence>
<reference evidence="1 2" key="1">
    <citation type="journal article" date="2018" name="Front. Plant Sci.">
        <title>Red Clover (Trifolium pratense) and Zigzag Clover (T. medium) - A Picture of Genomic Similarities and Differences.</title>
        <authorList>
            <person name="Dluhosova J."/>
            <person name="Istvanek J."/>
            <person name="Nedelnik J."/>
            <person name="Repkova J."/>
        </authorList>
    </citation>
    <scope>NUCLEOTIDE SEQUENCE [LARGE SCALE GENOMIC DNA]</scope>
    <source>
        <strain evidence="2">cv. 10/8</strain>
        <tissue evidence="1">Leaf</tissue>
    </source>
</reference>
<name>A0A392VYG7_9FABA</name>